<evidence type="ECO:0000256" key="3">
    <source>
        <dbReference type="ARBA" id="ARBA00022777"/>
    </source>
</evidence>
<dbReference type="AlphaFoldDB" id="A0A453MV62"/>
<dbReference type="SMART" id="SM00220">
    <property type="entry name" value="S_TKc"/>
    <property type="match status" value="1"/>
</dbReference>
<feature type="repeat" description="WD" evidence="5">
    <location>
        <begin position="598"/>
        <end position="634"/>
    </location>
</feature>
<dbReference type="InterPro" id="IPR036322">
    <property type="entry name" value="WD40_repeat_dom_sf"/>
</dbReference>
<protein>
    <recommendedName>
        <fullName evidence="7">Protein kinase domain-containing protein</fullName>
    </recommendedName>
</protein>
<feature type="domain" description="Protein kinase" evidence="7">
    <location>
        <begin position="23"/>
        <end position="310"/>
    </location>
</feature>
<dbReference type="PROSITE" id="PS00108">
    <property type="entry name" value="PROTEIN_KINASE_ST"/>
    <property type="match status" value="1"/>
</dbReference>
<dbReference type="STRING" id="200361.A0A453MV62"/>
<dbReference type="InterPro" id="IPR008271">
    <property type="entry name" value="Ser/Thr_kinase_AS"/>
</dbReference>
<reference evidence="8" key="3">
    <citation type="journal article" date="2017" name="Nature">
        <title>Genome sequence of the progenitor of the wheat D genome Aegilops tauschii.</title>
        <authorList>
            <person name="Luo M.C."/>
            <person name="Gu Y.Q."/>
            <person name="Puiu D."/>
            <person name="Wang H."/>
            <person name="Twardziok S.O."/>
            <person name="Deal K.R."/>
            <person name="Huo N."/>
            <person name="Zhu T."/>
            <person name="Wang L."/>
            <person name="Wang Y."/>
            <person name="McGuire P.E."/>
            <person name="Liu S."/>
            <person name="Long H."/>
            <person name="Ramasamy R.K."/>
            <person name="Rodriguez J.C."/>
            <person name="Van S.L."/>
            <person name="Yuan L."/>
            <person name="Wang Z."/>
            <person name="Xia Z."/>
            <person name="Xiao L."/>
            <person name="Anderson O.D."/>
            <person name="Ouyang S."/>
            <person name="Liang Y."/>
            <person name="Zimin A.V."/>
            <person name="Pertea G."/>
            <person name="Qi P."/>
            <person name="Bennetzen J.L."/>
            <person name="Dai X."/>
            <person name="Dawson M.W."/>
            <person name="Muller H.G."/>
            <person name="Kugler K."/>
            <person name="Rivarola-Duarte L."/>
            <person name="Spannagl M."/>
            <person name="Mayer K.F.X."/>
            <person name="Lu F.H."/>
            <person name="Bevan M.W."/>
            <person name="Leroy P."/>
            <person name="Li P."/>
            <person name="You F.M."/>
            <person name="Sun Q."/>
            <person name="Liu Z."/>
            <person name="Lyons E."/>
            <person name="Wicker T."/>
            <person name="Salzberg S.L."/>
            <person name="Devos K.M."/>
            <person name="Dvorak J."/>
        </authorList>
    </citation>
    <scope>NUCLEOTIDE SEQUENCE [LARGE SCALE GENOMIC DNA]</scope>
    <source>
        <strain evidence="8">cv. AL8/78</strain>
    </source>
</reference>
<reference evidence="9" key="2">
    <citation type="journal article" date="2017" name="Nat. Plants">
        <title>The Aegilops tauschii genome reveals multiple impacts of transposons.</title>
        <authorList>
            <person name="Zhao G."/>
            <person name="Zou C."/>
            <person name="Li K."/>
            <person name="Wang K."/>
            <person name="Li T."/>
            <person name="Gao L."/>
            <person name="Zhang X."/>
            <person name="Wang H."/>
            <person name="Yang Z."/>
            <person name="Liu X."/>
            <person name="Jiang W."/>
            <person name="Mao L."/>
            <person name="Kong X."/>
            <person name="Jiao Y."/>
            <person name="Jia J."/>
        </authorList>
    </citation>
    <scope>NUCLEOTIDE SEQUENCE [LARGE SCALE GENOMIC DNA]</scope>
    <source>
        <strain evidence="9">cv. AL8/78</strain>
    </source>
</reference>
<evidence type="ECO:0000256" key="5">
    <source>
        <dbReference type="PROSITE-ProRule" id="PRU00221"/>
    </source>
</evidence>
<evidence type="ECO:0000313" key="8">
    <source>
        <dbReference type="EnsemblPlants" id="AET6Gv20104100.2"/>
    </source>
</evidence>
<reference evidence="8" key="5">
    <citation type="journal article" date="2021" name="G3 (Bethesda)">
        <title>Aegilops tauschii genome assembly Aet v5.0 features greater sequence contiguity and improved annotation.</title>
        <authorList>
            <person name="Wang L."/>
            <person name="Zhu T."/>
            <person name="Rodriguez J.C."/>
            <person name="Deal K.R."/>
            <person name="Dubcovsky J."/>
            <person name="McGuire P.E."/>
            <person name="Lux T."/>
            <person name="Spannagl M."/>
            <person name="Mayer K.F.X."/>
            <person name="Baldrich P."/>
            <person name="Meyers B.C."/>
            <person name="Huo N."/>
            <person name="Gu Y.Q."/>
            <person name="Zhou H."/>
            <person name="Devos K.M."/>
            <person name="Bennetzen J.L."/>
            <person name="Unver T."/>
            <person name="Budak H."/>
            <person name="Gulick P.J."/>
            <person name="Galiba G."/>
            <person name="Kalapos B."/>
            <person name="Nelson D.R."/>
            <person name="Li P."/>
            <person name="You F.M."/>
            <person name="Luo M.C."/>
            <person name="Dvorak J."/>
        </authorList>
    </citation>
    <scope>NUCLEOTIDE SEQUENCE [LARGE SCALE GENOMIC DNA]</scope>
    <source>
        <strain evidence="8">cv. AL8/78</strain>
    </source>
</reference>
<organism evidence="8 9">
    <name type="scientific">Aegilops tauschii subsp. strangulata</name>
    <name type="common">Goatgrass</name>
    <dbReference type="NCBI Taxonomy" id="200361"/>
    <lineage>
        <taxon>Eukaryota</taxon>
        <taxon>Viridiplantae</taxon>
        <taxon>Streptophyta</taxon>
        <taxon>Embryophyta</taxon>
        <taxon>Tracheophyta</taxon>
        <taxon>Spermatophyta</taxon>
        <taxon>Magnoliopsida</taxon>
        <taxon>Liliopsida</taxon>
        <taxon>Poales</taxon>
        <taxon>Poaceae</taxon>
        <taxon>BOP clade</taxon>
        <taxon>Pooideae</taxon>
        <taxon>Triticodae</taxon>
        <taxon>Triticeae</taxon>
        <taxon>Triticinae</taxon>
        <taxon>Aegilops</taxon>
    </lineage>
</organism>
<dbReference type="Gene3D" id="2.60.40.10">
    <property type="entry name" value="Immunoglobulins"/>
    <property type="match status" value="1"/>
</dbReference>
<dbReference type="GO" id="GO:0004672">
    <property type="term" value="F:protein kinase activity"/>
    <property type="evidence" value="ECO:0007669"/>
    <property type="project" value="InterPro"/>
</dbReference>
<dbReference type="GO" id="GO:0005524">
    <property type="term" value="F:ATP binding"/>
    <property type="evidence" value="ECO:0007669"/>
    <property type="project" value="UniProtKB-UniRule"/>
</dbReference>
<dbReference type="KEGG" id="ats:109767593"/>
<keyword evidence="2 6" id="KW-0547">Nucleotide-binding</keyword>
<dbReference type="InterPro" id="IPR013783">
    <property type="entry name" value="Ig-like_fold"/>
</dbReference>
<dbReference type="OrthoDB" id="593219at2759"/>
<dbReference type="OMA" id="MMNVQVW"/>
<dbReference type="InterPro" id="IPR008962">
    <property type="entry name" value="PapD-like_sf"/>
</dbReference>
<reference evidence="9" key="1">
    <citation type="journal article" date="2014" name="Science">
        <title>Ancient hybridizations among the ancestral genomes of bread wheat.</title>
        <authorList>
            <consortium name="International Wheat Genome Sequencing Consortium,"/>
            <person name="Marcussen T."/>
            <person name="Sandve S.R."/>
            <person name="Heier L."/>
            <person name="Spannagl M."/>
            <person name="Pfeifer M."/>
            <person name="Jakobsen K.S."/>
            <person name="Wulff B.B."/>
            <person name="Steuernagel B."/>
            <person name="Mayer K.F."/>
            <person name="Olsen O.A."/>
        </authorList>
    </citation>
    <scope>NUCLEOTIDE SEQUENCE [LARGE SCALE GENOMIC DNA]</scope>
    <source>
        <strain evidence="9">cv. AL8/78</strain>
    </source>
</reference>
<feature type="repeat" description="WD" evidence="5">
    <location>
        <begin position="555"/>
        <end position="587"/>
    </location>
</feature>
<dbReference type="Pfam" id="PF00069">
    <property type="entry name" value="Pkinase"/>
    <property type="match status" value="1"/>
</dbReference>
<accession>A0A453MV62</accession>
<evidence type="ECO:0000256" key="2">
    <source>
        <dbReference type="ARBA" id="ARBA00022741"/>
    </source>
</evidence>
<dbReference type="RefSeq" id="XP_020181927.1">
    <property type="nucleotide sequence ID" value="XM_020326338.4"/>
</dbReference>
<keyword evidence="9" id="KW-1185">Reference proteome</keyword>
<evidence type="ECO:0000256" key="4">
    <source>
        <dbReference type="ARBA" id="ARBA00022840"/>
    </source>
</evidence>
<dbReference type="EnsemblPlants" id="AET6Gv20104100.2">
    <property type="protein sequence ID" value="AET6Gv20104100.2"/>
    <property type="gene ID" value="AET6Gv20104100"/>
</dbReference>
<dbReference type="InterPro" id="IPR015943">
    <property type="entry name" value="WD40/YVTN_repeat-like_dom_sf"/>
</dbReference>
<proteinExistence type="predicted"/>
<keyword evidence="5" id="KW-0853">WD repeat</keyword>
<dbReference type="InterPro" id="IPR017441">
    <property type="entry name" value="Protein_kinase_ATP_BS"/>
</dbReference>
<keyword evidence="1" id="KW-0808">Transferase</keyword>
<evidence type="ECO:0000256" key="6">
    <source>
        <dbReference type="PROSITE-ProRule" id="PRU10141"/>
    </source>
</evidence>
<feature type="binding site" evidence="6">
    <location>
        <position position="52"/>
    </location>
    <ligand>
        <name>ATP</name>
        <dbReference type="ChEBI" id="CHEBI:30616"/>
    </ligand>
</feature>
<dbReference type="Proteomes" id="UP000015105">
    <property type="component" value="Chromosome 6D"/>
</dbReference>
<dbReference type="InterPro" id="IPR001680">
    <property type="entry name" value="WD40_rpt"/>
</dbReference>
<dbReference type="SUPFAM" id="SSF49354">
    <property type="entry name" value="PapD-like"/>
    <property type="match status" value="1"/>
</dbReference>
<dbReference type="FunFam" id="1.10.510.10:FF:000870">
    <property type="entry name" value="OSJNBa0016N04.16-like protein"/>
    <property type="match status" value="1"/>
</dbReference>
<dbReference type="SMART" id="SM00320">
    <property type="entry name" value="WD40"/>
    <property type="match status" value="5"/>
</dbReference>
<name>A0A453MV62_AEGTS</name>
<reference evidence="8" key="4">
    <citation type="submission" date="2019-03" db="UniProtKB">
        <authorList>
            <consortium name="EnsemblPlants"/>
        </authorList>
    </citation>
    <scope>IDENTIFICATION</scope>
</reference>
<dbReference type="FunFam" id="3.30.200.20:FF:000465">
    <property type="entry name" value="Cysteine-rich receptor-like protein kinase 6"/>
    <property type="match status" value="1"/>
</dbReference>
<dbReference type="GeneID" id="109767593"/>
<evidence type="ECO:0000259" key="7">
    <source>
        <dbReference type="PROSITE" id="PS50011"/>
    </source>
</evidence>
<keyword evidence="4 6" id="KW-0067">ATP-binding</keyword>
<sequence length="760" mass="85865">MDRARVAPRPLPFHLLEEITDGFSEERKLGAGAYGSVYKGQHKNGEIIAIKKLHSMPKLNNQQFQKEYLNLATLQHQNIVRLVGYCHETRGEYIEFNGRTIFAENQHMALCFEYMCNGSLDNCLQDESSGHDWKTRYKIIKGICKGLKYLHEELNPPIYHLDLKPANILLDEQMNPKIADFGLSKFFGDERTRVSASAIGTIGYLPPEYINCSLVSNKLDVFSLGVIIIKTMTGHLGYSQSAEMPSEEFIDLVQEKWKNRIQGPSVDDIDSCAELVKTCIKIALNCVDADRHKRPNIGDIIRELDETEIMTQFSQAVTIDPGSTSLDEQDESGFLEVHPHQLRFLFFELNKAICPLLLSNSTEDNVAFRILSENHMEELSELSGVVPPRSTQTYWLVMKKQPPANTSEFSVTLESCIAHEDIADGDDQFLPEVLELTQGNKVHKVTLMAVTSERTRSGVTKVIYRVDAAVPVDHHLTQIDVHPTEPWILASHRRGGVSIWNYETQERVMTLKNLAPTDMMRSVKFIARKRWFMAGDFHGWIHVHSFAMNDEVTKFKGHDGAVISLVVHPSDPLVVSSSVDRHIKLWNWKAGWRCVRKLKAHLNNVEKVLFNPWDSNCLASVGNDNMLKIWKISSPLPVTILDCDEHQLTVDYFHPGGDRQYIVTGSVSGKARIWDVKTNTCIRHISGLQTGRCVGVVRPDCPLLVMILQGNVTSLYNFDTDCYENSIDFKLGDVLNFAYAEGVKSVVIGFFGGIAMMKIN</sequence>
<evidence type="ECO:0000256" key="1">
    <source>
        <dbReference type="ARBA" id="ARBA00022679"/>
    </source>
</evidence>
<dbReference type="RefSeq" id="XP_020181928.1">
    <property type="nucleotide sequence ID" value="XM_020326339.4"/>
</dbReference>
<keyword evidence="3" id="KW-0418">Kinase</keyword>
<dbReference type="PANTHER" id="PTHR45707:SF76">
    <property type="entry name" value="PROTEIN KINASE DOMAIN-CONTAINING PROTEIN"/>
    <property type="match status" value="1"/>
</dbReference>
<dbReference type="Gramene" id="AET6Gv20104100.2">
    <property type="protein sequence ID" value="AET6Gv20104100.2"/>
    <property type="gene ID" value="AET6Gv20104100"/>
</dbReference>
<feature type="repeat" description="WD" evidence="5">
    <location>
        <begin position="643"/>
        <end position="684"/>
    </location>
</feature>
<dbReference type="SUPFAM" id="SSF50978">
    <property type="entry name" value="WD40 repeat-like"/>
    <property type="match status" value="1"/>
</dbReference>
<dbReference type="PANTHER" id="PTHR45707">
    <property type="entry name" value="C2 CALCIUM/LIPID-BINDING PLANT PHOSPHORIBOSYLTRANSFERASE FAMILY PROTEIN"/>
    <property type="match status" value="1"/>
</dbReference>
<dbReference type="Gene3D" id="3.30.200.20">
    <property type="entry name" value="Phosphorylase Kinase, domain 1"/>
    <property type="match status" value="1"/>
</dbReference>
<dbReference type="Pfam" id="PF00400">
    <property type="entry name" value="WD40"/>
    <property type="match status" value="3"/>
</dbReference>
<evidence type="ECO:0000313" key="9">
    <source>
        <dbReference type="Proteomes" id="UP000015105"/>
    </source>
</evidence>
<dbReference type="InterPro" id="IPR000719">
    <property type="entry name" value="Prot_kinase_dom"/>
</dbReference>
<dbReference type="PROSITE" id="PS50082">
    <property type="entry name" value="WD_REPEATS_2"/>
    <property type="match status" value="3"/>
</dbReference>
<dbReference type="Gene3D" id="2.130.10.10">
    <property type="entry name" value="YVTN repeat-like/Quinoprotein amine dehydrogenase"/>
    <property type="match status" value="1"/>
</dbReference>
<dbReference type="PROSITE" id="PS00107">
    <property type="entry name" value="PROTEIN_KINASE_ATP"/>
    <property type="match status" value="1"/>
</dbReference>
<dbReference type="Gene3D" id="1.10.510.10">
    <property type="entry name" value="Transferase(Phosphotransferase) domain 1"/>
    <property type="match status" value="1"/>
</dbReference>
<dbReference type="InterPro" id="IPR011009">
    <property type="entry name" value="Kinase-like_dom_sf"/>
</dbReference>
<dbReference type="SUPFAM" id="SSF56112">
    <property type="entry name" value="Protein kinase-like (PK-like)"/>
    <property type="match status" value="1"/>
</dbReference>
<dbReference type="PROSITE" id="PS50011">
    <property type="entry name" value="PROTEIN_KINASE_DOM"/>
    <property type="match status" value="1"/>
</dbReference>
<dbReference type="PROSITE" id="PS50294">
    <property type="entry name" value="WD_REPEATS_REGION"/>
    <property type="match status" value="1"/>
</dbReference>